<evidence type="ECO:0000256" key="1">
    <source>
        <dbReference type="SAM" id="MobiDB-lite"/>
    </source>
</evidence>
<organism evidence="2">
    <name type="scientific">Percolomonas cosmopolitus</name>
    <dbReference type="NCBI Taxonomy" id="63605"/>
    <lineage>
        <taxon>Eukaryota</taxon>
        <taxon>Discoba</taxon>
        <taxon>Heterolobosea</taxon>
        <taxon>Tetramitia</taxon>
        <taxon>Eutetramitia</taxon>
        <taxon>Percolomonadidae</taxon>
        <taxon>Percolomonas</taxon>
    </lineage>
</organism>
<proteinExistence type="predicted"/>
<evidence type="ECO:0000313" key="2">
    <source>
        <dbReference type="EMBL" id="CAD9082154.1"/>
    </source>
</evidence>
<dbReference type="EMBL" id="HBGD01006507">
    <property type="protein sequence ID" value="CAD9082154.1"/>
    <property type="molecule type" value="Transcribed_RNA"/>
</dbReference>
<feature type="compositionally biased region" description="Polar residues" evidence="1">
    <location>
        <begin position="67"/>
        <end position="78"/>
    </location>
</feature>
<dbReference type="AlphaFoldDB" id="A0A7S1KRA0"/>
<protein>
    <submittedName>
        <fullName evidence="2">Uncharacterized protein</fullName>
    </submittedName>
</protein>
<gene>
    <name evidence="2" type="ORF">PCOS0759_LOCUS5394</name>
</gene>
<feature type="region of interest" description="Disordered" evidence="1">
    <location>
        <begin position="59"/>
        <end position="133"/>
    </location>
</feature>
<accession>A0A7S1KRA0</accession>
<sequence length="274" mass="31425">MEVYNVPESSFYNVLAERRFTKSVCLAFRGEMYKRLEACPGGQCSVSFDVDSLLRKKKSSTPVPFHSASSRQSPNTPKASKPQMRVSKPSPSGKISHKRKRALFETHLDDERHNRLHSASPPSPKRRKSSPKLTTALNKATERAHLRHDYPHQVDSQCMRFDSGLPQQTHAARDTPYSSQHLVDIAARSAPLLTRAKALHLRIQTQEQEEEERFLSIPPQKQVECDVLFRCFREKQGNFQHSMVTLDALEAHLKCTELKRKSRRKNFPFKSPVH</sequence>
<reference evidence="2" key="1">
    <citation type="submission" date="2021-01" db="EMBL/GenBank/DDBJ databases">
        <authorList>
            <person name="Corre E."/>
            <person name="Pelletier E."/>
            <person name="Niang G."/>
            <person name="Scheremetjew M."/>
            <person name="Finn R."/>
            <person name="Kale V."/>
            <person name="Holt S."/>
            <person name="Cochrane G."/>
            <person name="Meng A."/>
            <person name="Brown T."/>
            <person name="Cohen L."/>
        </authorList>
    </citation>
    <scope>NUCLEOTIDE SEQUENCE</scope>
    <source>
        <strain evidence="2">WS</strain>
    </source>
</reference>
<name>A0A7S1KRA0_9EUKA</name>
<feature type="compositionally biased region" description="Basic and acidic residues" evidence="1">
    <location>
        <begin position="102"/>
        <end position="113"/>
    </location>
</feature>